<evidence type="ECO:0000313" key="11">
    <source>
        <dbReference type="Ensembl" id="ENSCSEP00000025718.1"/>
    </source>
</evidence>
<dbReference type="PROSITE" id="PS50222">
    <property type="entry name" value="EF_HAND_2"/>
    <property type="match status" value="2"/>
</dbReference>
<evidence type="ECO:0000259" key="10">
    <source>
        <dbReference type="PROSITE" id="PS50222"/>
    </source>
</evidence>
<dbReference type="InterPro" id="IPR002048">
    <property type="entry name" value="EF_hand_dom"/>
</dbReference>
<protein>
    <recommendedName>
        <fullName evidence="2">peptidylprolyl isomerase</fullName>
        <ecNumber evidence="2">5.2.1.8</ecNumber>
    </recommendedName>
    <alternativeName>
        <fullName evidence="9">Rotamase</fullName>
    </alternativeName>
</protein>
<dbReference type="PANTHER" id="PTHR46222">
    <property type="entry name" value="PEPTIDYL-PROLYL CIS-TRANS ISOMERASE FKBP7/14"/>
    <property type="match status" value="1"/>
</dbReference>
<evidence type="ECO:0000256" key="2">
    <source>
        <dbReference type="ARBA" id="ARBA00013194"/>
    </source>
</evidence>
<evidence type="ECO:0000256" key="5">
    <source>
        <dbReference type="ARBA" id="ARBA00022737"/>
    </source>
</evidence>
<sequence length="98" mass="11512">PQNFPLIQCPPNPPIYLLFFTLGPRSVDAFKEVDQDADKVLTRTEVKEHLKLSYEKGGKVHDDLYYEKILDDIFYKSDRDKDGMISAKEYNIYEHDEL</sequence>
<evidence type="ECO:0000256" key="9">
    <source>
        <dbReference type="ARBA" id="ARBA00029569"/>
    </source>
</evidence>
<dbReference type="AlphaFoldDB" id="A0A3P8WE33"/>
<dbReference type="Gene3D" id="1.10.238.10">
    <property type="entry name" value="EF-hand"/>
    <property type="match status" value="1"/>
</dbReference>
<dbReference type="SUPFAM" id="SSF47473">
    <property type="entry name" value="EF-hand"/>
    <property type="match status" value="1"/>
</dbReference>
<accession>A0A3P8WE33</accession>
<keyword evidence="6" id="KW-0106">Calcium</keyword>
<dbReference type="GO" id="GO:0003755">
    <property type="term" value="F:peptidyl-prolyl cis-trans isomerase activity"/>
    <property type="evidence" value="ECO:0007669"/>
    <property type="project" value="UniProtKB-KW"/>
</dbReference>
<keyword evidence="8" id="KW-0413">Isomerase</keyword>
<keyword evidence="5" id="KW-0677">Repeat</keyword>
<feature type="domain" description="EF-hand" evidence="10">
    <location>
        <begin position="28"/>
        <end position="56"/>
    </location>
</feature>
<evidence type="ECO:0000256" key="1">
    <source>
        <dbReference type="ARBA" id="ARBA00000971"/>
    </source>
</evidence>
<keyword evidence="4" id="KW-0732">Signal</keyword>
<dbReference type="InterPro" id="IPR052273">
    <property type="entry name" value="PPIase_FKBP"/>
</dbReference>
<dbReference type="Ensembl" id="ENSCSET00000026055.1">
    <property type="protein sequence ID" value="ENSCSEP00000025718.1"/>
    <property type="gene ID" value="ENSCSEG00000016419.1"/>
</dbReference>
<dbReference type="GO" id="GO:0005509">
    <property type="term" value="F:calcium ion binding"/>
    <property type="evidence" value="ECO:0007669"/>
    <property type="project" value="InterPro"/>
</dbReference>
<evidence type="ECO:0000256" key="4">
    <source>
        <dbReference type="ARBA" id="ARBA00022729"/>
    </source>
</evidence>
<evidence type="ECO:0000256" key="3">
    <source>
        <dbReference type="ARBA" id="ARBA00022723"/>
    </source>
</evidence>
<proteinExistence type="predicted"/>
<name>A0A3P8WE33_CYNSE</name>
<keyword evidence="3" id="KW-0479">Metal-binding</keyword>
<feature type="domain" description="EF-hand" evidence="10">
    <location>
        <begin position="65"/>
        <end position="98"/>
    </location>
</feature>
<dbReference type="STRING" id="244447.ENSCSEP00000025718"/>
<dbReference type="InterPro" id="IPR018247">
    <property type="entry name" value="EF_Hand_1_Ca_BS"/>
</dbReference>
<dbReference type="EC" id="5.2.1.8" evidence="2"/>
<evidence type="ECO:0000256" key="6">
    <source>
        <dbReference type="ARBA" id="ARBA00022837"/>
    </source>
</evidence>
<dbReference type="InParanoid" id="A0A3P8WE33"/>
<dbReference type="OMA" id="KEYNIYH"/>
<organism evidence="11 12">
    <name type="scientific">Cynoglossus semilaevis</name>
    <name type="common">Tongue sole</name>
    <dbReference type="NCBI Taxonomy" id="244447"/>
    <lineage>
        <taxon>Eukaryota</taxon>
        <taxon>Metazoa</taxon>
        <taxon>Chordata</taxon>
        <taxon>Craniata</taxon>
        <taxon>Vertebrata</taxon>
        <taxon>Euteleostomi</taxon>
        <taxon>Actinopterygii</taxon>
        <taxon>Neopterygii</taxon>
        <taxon>Teleostei</taxon>
        <taxon>Neoteleostei</taxon>
        <taxon>Acanthomorphata</taxon>
        <taxon>Carangaria</taxon>
        <taxon>Pleuronectiformes</taxon>
        <taxon>Pleuronectoidei</taxon>
        <taxon>Cynoglossidae</taxon>
        <taxon>Cynoglossinae</taxon>
        <taxon>Cynoglossus</taxon>
    </lineage>
</organism>
<comment type="catalytic activity">
    <reaction evidence="1">
        <text>[protein]-peptidylproline (omega=180) = [protein]-peptidylproline (omega=0)</text>
        <dbReference type="Rhea" id="RHEA:16237"/>
        <dbReference type="Rhea" id="RHEA-COMP:10747"/>
        <dbReference type="Rhea" id="RHEA-COMP:10748"/>
        <dbReference type="ChEBI" id="CHEBI:83833"/>
        <dbReference type="ChEBI" id="CHEBI:83834"/>
        <dbReference type="EC" id="5.2.1.8"/>
    </reaction>
</comment>
<evidence type="ECO:0000256" key="8">
    <source>
        <dbReference type="ARBA" id="ARBA00023235"/>
    </source>
</evidence>
<evidence type="ECO:0000256" key="7">
    <source>
        <dbReference type="ARBA" id="ARBA00023110"/>
    </source>
</evidence>
<reference evidence="11 12" key="1">
    <citation type="journal article" date="2014" name="Nat. Genet.">
        <title>Whole-genome sequence of a flatfish provides insights into ZW sex chromosome evolution and adaptation to a benthic lifestyle.</title>
        <authorList>
            <person name="Chen S."/>
            <person name="Zhang G."/>
            <person name="Shao C."/>
            <person name="Huang Q."/>
            <person name="Liu G."/>
            <person name="Zhang P."/>
            <person name="Song W."/>
            <person name="An N."/>
            <person name="Chalopin D."/>
            <person name="Volff J.N."/>
            <person name="Hong Y."/>
            <person name="Li Q."/>
            <person name="Sha Z."/>
            <person name="Zhou H."/>
            <person name="Xie M."/>
            <person name="Yu Q."/>
            <person name="Liu Y."/>
            <person name="Xiang H."/>
            <person name="Wang N."/>
            <person name="Wu K."/>
            <person name="Yang C."/>
            <person name="Zhou Q."/>
            <person name="Liao X."/>
            <person name="Yang L."/>
            <person name="Hu Q."/>
            <person name="Zhang J."/>
            <person name="Meng L."/>
            <person name="Jin L."/>
            <person name="Tian Y."/>
            <person name="Lian J."/>
            <person name="Yang J."/>
            <person name="Miao G."/>
            <person name="Liu S."/>
            <person name="Liang Z."/>
            <person name="Yan F."/>
            <person name="Li Y."/>
            <person name="Sun B."/>
            <person name="Zhang H."/>
            <person name="Zhang J."/>
            <person name="Zhu Y."/>
            <person name="Du M."/>
            <person name="Zhao Y."/>
            <person name="Schartl M."/>
            <person name="Tang Q."/>
            <person name="Wang J."/>
        </authorList>
    </citation>
    <scope>NUCLEOTIDE SEQUENCE</scope>
</reference>
<dbReference type="PROSITE" id="PS00018">
    <property type="entry name" value="EF_HAND_1"/>
    <property type="match status" value="2"/>
</dbReference>
<reference evidence="11" key="3">
    <citation type="submission" date="2025-09" db="UniProtKB">
        <authorList>
            <consortium name="Ensembl"/>
        </authorList>
    </citation>
    <scope>IDENTIFICATION</scope>
</reference>
<dbReference type="InterPro" id="IPR011992">
    <property type="entry name" value="EF-hand-dom_pair"/>
</dbReference>
<evidence type="ECO:0000313" key="12">
    <source>
        <dbReference type="Proteomes" id="UP000265120"/>
    </source>
</evidence>
<dbReference type="PANTHER" id="PTHR46222:SF2">
    <property type="entry name" value="PEPTIDYL-PROLYL CIS-TRANS ISOMERASE FKBP7"/>
    <property type="match status" value="1"/>
</dbReference>
<reference evidence="11" key="2">
    <citation type="submission" date="2025-08" db="UniProtKB">
        <authorList>
            <consortium name="Ensembl"/>
        </authorList>
    </citation>
    <scope>IDENTIFICATION</scope>
</reference>
<keyword evidence="7" id="KW-0697">Rotamase</keyword>
<dbReference type="Proteomes" id="UP000265120">
    <property type="component" value="Chromosome 16"/>
</dbReference>
<keyword evidence="12" id="KW-1185">Reference proteome</keyword>